<reference evidence="2 3" key="1">
    <citation type="submission" date="2023-05" db="EMBL/GenBank/DDBJ databases">
        <title>Draft genome sequence of Streptomyces sp. B-S-A8 isolated from a cave soil in Thailand.</title>
        <authorList>
            <person name="Chamroensaksri N."/>
            <person name="Muangham S."/>
        </authorList>
    </citation>
    <scope>NUCLEOTIDE SEQUENCE [LARGE SCALE GENOMIC DNA]</scope>
    <source>
        <strain evidence="2 3">B-S-A8</strain>
    </source>
</reference>
<keyword evidence="1" id="KW-1133">Transmembrane helix</keyword>
<dbReference type="EMBL" id="JASCIR010000040">
    <property type="protein sequence ID" value="MDI3390154.1"/>
    <property type="molecule type" value="Genomic_DNA"/>
</dbReference>
<protein>
    <recommendedName>
        <fullName evidence="4">ABC transporter permease</fullName>
    </recommendedName>
</protein>
<evidence type="ECO:0000313" key="2">
    <source>
        <dbReference type="EMBL" id="MDI3390154.1"/>
    </source>
</evidence>
<comment type="caution">
    <text evidence="2">The sequence shown here is derived from an EMBL/GenBank/DDBJ whole genome shotgun (WGS) entry which is preliminary data.</text>
</comment>
<accession>A0ABT6S0C9</accession>
<dbReference type="RefSeq" id="WP_282516633.1">
    <property type="nucleotide sequence ID" value="NZ_JASCIR010000040.1"/>
</dbReference>
<keyword evidence="1" id="KW-0812">Transmembrane</keyword>
<evidence type="ECO:0000256" key="1">
    <source>
        <dbReference type="SAM" id="Phobius"/>
    </source>
</evidence>
<feature type="transmembrane region" description="Helical" evidence="1">
    <location>
        <begin position="20"/>
        <end position="44"/>
    </location>
</feature>
<name>A0ABT6S0C9_9ACTN</name>
<proteinExistence type="predicted"/>
<dbReference type="Proteomes" id="UP001224661">
    <property type="component" value="Unassembled WGS sequence"/>
</dbReference>
<keyword evidence="3" id="KW-1185">Reference proteome</keyword>
<sequence>MRMLMVQLTMPLWRRGYETYAKAFGLLAVGVLGGVVGLGLVPLAEDAAAGSGLWDVLALAGGLLGMGLVLLGALIVAFLAATSPYWAIRGALEVRRLNHPAC</sequence>
<keyword evidence="1" id="KW-0472">Membrane</keyword>
<evidence type="ECO:0000313" key="3">
    <source>
        <dbReference type="Proteomes" id="UP001224661"/>
    </source>
</evidence>
<organism evidence="2 3">
    <name type="scientific">Streptomyces solicavernae</name>
    <dbReference type="NCBI Taxonomy" id="3043614"/>
    <lineage>
        <taxon>Bacteria</taxon>
        <taxon>Bacillati</taxon>
        <taxon>Actinomycetota</taxon>
        <taxon>Actinomycetes</taxon>
        <taxon>Kitasatosporales</taxon>
        <taxon>Streptomycetaceae</taxon>
        <taxon>Streptomyces</taxon>
    </lineage>
</organism>
<feature type="transmembrane region" description="Helical" evidence="1">
    <location>
        <begin position="56"/>
        <end position="81"/>
    </location>
</feature>
<evidence type="ECO:0008006" key="4">
    <source>
        <dbReference type="Google" id="ProtNLM"/>
    </source>
</evidence>
<gene>
    <name evidence="2" type="ORF">QIS99_28770</name>
</gene>